<dbReference type="NCBIfam" id="TIGR01845">
    <property type="entry name" value="outer_NodT"/>
    <property type="match status" value="1"/>
</dbReference>
<name>A0A375IPC8_9BURK</name>
<dbReference type="InterPro" id="IPR003423">
    <property type="entry name" value="OMP_efflux"/>
</dbReference>
<evidence type="ECO:0000256" key="2">
    <source>
        <dbReference type="RuleBase" id="RU362097"/>
    </source>
</evidence>
<keyword evidence="2" id="KW-0812">Transmembrane</keyword>
<dbReference type="AlphaFoldDB" id="A0A375IPC8"/>
<keyword evidence="2" id="KW-1134">Transmembrane beta strand</keyword>
<keyword evidence="2" id="KW-0472">Membrane</keyword>
<accession>A0A375IPC8</accession>
<reference evidence="3 4" key="1">
    <citation type="submission" date="2018-01" db="EMBL/GenBank/DDBJ databases">
        <authorList>
            <person name="Gaut B.S."/>
            <person name="Morton B.R."/>
            <person name="Clegg M.T."/>
            <person name="Duvall M.R."/>
        </authorList>
    </citation>
    <scope>NUCLEOTIDE SEQUENCE [LARGE SCALE GENOMIC DNA]</scope>
    <source>
        <strain evidence="3">Cupriavidus taiwanensis LMG 19425</strain>
        <plasmid evidence="4">Plasmid ii</plasmid>
    </source>
</reference>
<dbReference type="PANTHER" id="PTHR30203">
    <property type="entry name" value="OUTER MEMBRANE CATION EFFLUX PROTEIN"/>
    <property type="match status" value="1"/>
</dbReference>
<comment type="similarity">
    <text evidence="1 2">Belongs to the outer membrane factor (OMF) (TC 1.B.17) family.</text>
</comment>
<feature type="signal peptide" evidence="2">
    <location>
        <begin position="1"/>
        <end position="19"/>
    </location>
</feature>
<sequence length="486" mass="51980">MTKTWLRKALLPVAMPMLAACTVVGPDYRLPDHALVRAPESSMALAKPDYSMVSPAPVPNDWWRLYDDPQVDALVQRALIANTSLRLAAANLRRAVAIYHEIESENLVQGGIAAKTERAQLAGESVLLTEKIPVFNLGDYGISVSYLVDLFGKLARSDEAALANAEASQAALDAARVAVVAQTVRAYVEGCAAGQELQVTERQLILQRQVSALARRMVAAGKSQPSEASQAQSEAERLESALPVFKARMAAAAYRLSAMLGEPPGETAEARAECNALPALSRPMPVGDGAALLRRRPDLRQAERDLASATARIGVATADLYPSVRIGASAGVTGLLSDLGTGPTVHWGFGPLLTWSFPSNGVRPRIHAMEANADAMLARFDGTVLKALEETRTALNAYANELERNKSLRKAKVAAAAVASEHRQLYQGGRLPYLASLDADRTLNRTEQELAASDSQVALRQVTLFEALGGGWKGAPAPIERHAAQE</sequence>
<dbReference type="GO" id="GO:0005886">
    <property type="term" value="C:plasma membrane"/>
    <property type="evidence" value="ECO:0007669"/>
    <property type="project" value="UniProtKB-SubCell"/>
</dbReference>
<evidence type="ECO:0000313" key="3">
    <source>
        <dbReference type="EMBL" id="SPK75961.1"/>
    </source>
</evidence>
<keyword evidence="2" id="KW-0564">Palmitate</keyword>
<dbReference type="Proteomes" id="UP000255505">
    <property type="component" value="Plasmid II"/>
</dbReference>
<dbReference type="PROSITE" id="PS51257">
    <property type="entry name" value="PROKAR_LIPOPROTEIN"/>
    <property type="match status" value="1"/>
</dbReference>
<protein>
    <submittedName>
        <fullName evidence="3">NodT family RND efflux system outer membrane lipoprotein</fullName>
    </submittedName>
</protein>
<evidence type="ECO:0000256" key="1">
    <source>
        <dbReference type="ARBA" id="ARBA00007613"/>
    </source>
</evidence>
<dbReference type="Gene3D" id="1.20.1600.10">
    <property type="entry name" value="Outer membrane efflux proteins (OEP)"/>
    <property type="match status" value="1"/>
</dbReference>
<organism evidence="3 4">
    <name type="scientific">Cupriavidus taiwanensis</name>
    <dbReference type="NCBI Taxonomy" id="164546"/>
    <lineage>
        <taxon>Bacteria</taxon>
        <taxon>Pseudomonadati</taxon>
        <taxon>Pseudomonadota</taxon>
        <taxon>Betaproteobacteria</taxon>
        <taxon>Burkholderiales</taxon>
        <taxon>Burkholderiaceae</taxon>
        <taxon>Cupriavidus</taxon>
    </lineage>
</organism>
<evidence type="ECO:0000313" key="4">
    <source>
        <dbReference type="Proteomes" id="UP000255505"/>
    </source>
</evidence>
<feature type="chain" id="PRO_5016480670" evidence="2">
    <location>
        <begin position="20"/>
        <end position="486"/>
    </location>
</feature>
<dbReference type="GO" id="GO:0015562">
    <property type="term" value="F:efflux transmembrane transporter activity"/>
    <property type="evidence" value="ECO:0007669"/>
    <property type="project" value="InterPro"/>
</dbReference>
<gene>
    <name evidence="3" type="ORF">CT19425_MP70121</name>
</gene>
<dbReference type="Pfam" id="PF02321">
    <property type="entry name" value="OEP"/>
    <property type="match status" value="2"/>
</dbReference>
<keyword evidence="2 3" id="KW-0449">Lipoprotein</keyword>
<dbReference type="Gene3D" id="2.20.200.10">
    <property type="entry name" value="Outer membrane efflux proteins (OEP)"/>
    <property type="match status" value="1"/>
</dbReference>
<keyword evidence="3" id="KW-0614">Plasmid</keyword>
<dbReference type="RefSeq" id="WP_115665589.1">
    <property type="nucleotide sequence ID" value="NZ_LT991977.1"/>
</dbReference>
<keyword evidence="2" id="KW-0732">Signal</keyword>
<dbReference type="InterPro" id="IPR010131">
    <property type="entry name" value="MdtP/NodT-like"/>
</dbReference>
<dbReference type="PANTHER" id="PTHR30203:SF21">
    <property type="entry name" value="OUTER MEMBRANE COMPONENT OF MULTIDRUG EFFLUX PUMP-RELATED"/>
    <property type="match status" value="1"/>
</dbReference>
<proteinExistence type="inferred from homology"/>
<dbReference type="EMBL" id="LT991977">
    <property type="protein sequence ID" value="SPK75961.1"/>
    <property type="molecule type" value="Genomic_DNA"/>
</dbReference>
<geneLocation type="plasmid" evidence="3">
    <name>II</name>
</geneLocation>
<comment type="subcellular location">
    <subcellularLocation>
        <location evidence="2">Cell membrane</location>
        <topology evidence="2">Lipid-anchor</topology>
    </subcellularLocation>
</comment>
<dbReference type="SUPFAM" id="SSF56954">
    <property type="entry name" value="Outer membrane efflux proteins (OEP)"/>
    <property type="match status" value="1"/>
</dbReference>